<evidence type="ECO:0000256" key="5">
    <source>
        <dbReference type="ARBA" id="ARBA00023136"/>
    </source>
</evidence>
<reference evidence="9 10" key="1">
    <citation type="submission" date="2019-03" db="EMBL/GenBank/DDBJ databases">
        <title>Genomic Encyclopedia of Type Strains, Phase IV (KMG-IV): sequencing the most valuable type-strain genomes for metagenomic binning, comparative biology and taxonomic classification.</title>
        <authorList>
            <person name="Goeker M."/>
        </authorList>
    </citation>
    <scope>NUCLEOTIDE SEQUENCE [LARGE SCALE GENOMIC DNA]</scope>
    <source>
        <strain evidence="9 10">DSM 100059</strain>
    </source>
</reference>
<dbReference type="RefSeq" id="WP_133994293.1">
    <property type="nucleotide sequence ID" value="NZ_SODV01000001.1"/>
</dbReference>
<feature type="domain" description="ABC3 transporter permease C-terminal" evidence="7">
    <location>
        <begin position="289"/>
        <end position="402"/>
    </location>
</feature>
<comment type="caution">
    <text evidence="9">The sequence shown here is derived from an EMBL/GenBank/DDBJ whole genome shotgun (WGS) entry which is preliminary data.</text>
</comment>
<evidence type="ECO:0000256" key="4">
    <source>
        <dbReference type="ARBA" id="ARBA00022989"/>
    </source>
</evidence>
<gene>
    <name evidence="9" type="ORF">EDB95_2690</name>
</gene>
<dbReference type="InterPro" id="IPR003838">
    <property type="entry name" value="ABC3_permease_C"/>
</dbReference>
<feature type="transmembrane region" description="Helical" evidence="6">
    <location>
        <begin position="422"/>
        <end position="445"/>
    </location>
</feature>
<feature type="domain" description="ABC3 transporter permease C-terminal" evidence="7">
    <location>
        <begin position="681"/>
        <end position="789"/>
    </location>
</feature>
<protein>
    <submittedName>
        <fullName evidence="9">Putative ABC transport system permease protein</fullName>
    </submittedName>
</protein>
<keyword evidence="2" id="KW-1003">Cell membrane</keyword>
<sequence length="800" mass="88587">MLRNYLKTALRSLRKTPVLSLVNIVGLAAGLTFLFLIGAYIWGEWRVNADMPDRLYILRAALKDPSSGLDFTVPGPVAPALHEQYPQLVTDFYHHDAIMSIVSRGDNHYTEGLQIGDPSFLTLFGFQLLYGDARTALDAPDKLVLTGDMAMKYFGRRNVVGERLSVQSFSGGKRDFTIGGVLKEPPYNTINYYTTANEGNHFFLPASSLKFFNRDLAFANWNVPYIISYVRLAPGVRPEQLQAPIQQLLDANLTPDLRAKMHIYLTPVHDYYLQEAKGVTLKMIRALTLVALFILLMAVINFVNMTLGNSMTRLREIGMRKVLGGRKGQLVTQFLSESVLTVALAVVLAMAGYALAAPGFSGMLNRPLPSIASLAINAWWIPPVLTLGIGCLAGLYPALALSAQSSICSLKGKLKGLGDKRMLRYTLLTLQFVSAIVVFVGALTIRAQIAFFFHTDLGYQKDRIVSVTLPRDWSFAGVQRVESKRDILARHPEVEDAAVSFEVPNGNAGGGFQMYRAGEDSTTAVAGPALVVDEHYADTYHLRVVAGHFFQTPVDSTQFILNESAVKALGFTSPGDAIGRQVRIYGSQALYTVGAVVKDFHFGSMRDAEGPLYMSHLRFAQVYRYLSLRLRPGDLPAQIEALNRQWVQLFPESPFDYRFLDDTLKKMYDIELRMDRAARAATVVSLVIVLLGIFGIVSMALVRRTREVGIRKVLGATIPQLIGLFTREFLWLVLLANVIAWPVAYLLLRHWLDQYVYRIDLTPLPFVTAGAGMALTVALLIAARAFATASANPVQSLRTE</sequence>
<feature type="transmembrane region" description="Helical" evidence="6">
    <location>
        <begin position="376"/>
        <end position="401"/>
    </location>
</feature>
<evidence type="ECO:0000313" key="10">
    <source>
        <dbReference type="Proteomes" id="UP000294498"/>
    </source>
</evidence>
<evidence type="ECO:0000256" key="3">
    <source>
        <dbReference type="ARBA" id="ARBA00022692"/>
    </source>
</evidence>
<dbReference type="PANTHER" id="PTHR30572">
    <property type="entry name" value="MEMBRANE COMPONENT OF TRANSPORTER-RELATED"/>
    <property type="match status" value="1"/>
</dbReference>
<evidence type="ECO:0000256" key="1">
    <source>
        <dbReference type="ARBA" id="ARBA00004651"/>
    </source>
</evidence>
<dbReference type="Pfam" id="PF12704">
    <property type="entry name" value="MacB_PCD"/>
    <property type="match status" value="2"/>
</dbReference>
<feature type="transmembrane region" description="Helical" evidence="6">
    <location>
        <begin position="680"/>
        <end position="702"/>
    </location>
</feature>
<feature type="transmembrane region" description="Helical" evidence="6">
    <location>
        <begin position="764"/>
        <end position="787"/>
    </location>
</feature>
<feature type="transmembrane region" description="Helical" evidence="6">
    <location>
        <begin position="330"/>
        <end position="356"/>
    </location>
</feature>
<keyword evidence="5 6" id="KW-0472">Membrane</keyword>
<dbReference type="Pfam" id="PF02687">
    <property type="entry name" value="FtsX"/>
    <property type="match status" value="2"/>
</dbReference>
<dbReference type="Proteomes" id="UP000294498">
    <property type="component" value="Unassembled WGS sequence"/>
</dbReference>
<name>A0A4R8DU32_9BACT</name>
<evidence type="ECO:0000259" key="8">
    <source>
        <dbReference type="Pfam" id="PF12704"/>
    </source>
</evidence>
<organism evidence="9 10">
    <name type="scientific">Dinghuibacter silviterrae</name>
    <dbReference type="NCBI Taxonomy" id="1539049"/>
    <lineage>
        <taxon>Bacteria</taxon>
        <taxon>Pseudomonadati</taxon>
        <taxon>Bacteroidota</taxon>
        <taxon>Chitinophagia</taxon>
        <taxon>Chitinophagales</taxon>
        <taxon>Chitinophagaceae</taxon>
        <taxon>Dinghuibacter</taxon>
    </lineage>
</organism>
<keyword evidence="4 6" id="KW-1133">Transmembrane helix</keyword>
<keyword evidence="3 6" id="KW-0812">Transmembrane</keyword>
<evidence type="ECO:0000313" key="9">
    <source>
        <dbReference type="EMBL" id="TDX01649.1"/>
    </source>
</evidence>
<dbReference type="EMBL" id="SODV01000001">
    <property type="protein sequence ID" value="TDX01649.1"/>
    <property type="molecule type" value="Genomic_DNA"/>
</dbReference>
<dbReference type="AlphaFoldDB" id="A0A4R8DU32"/>
<dbReference type="GO" id="GO:0005886">
    <property type="term" value="C:plasma membrane"/>
    <property type="evidence" value="ECO:0007669"/>
    <property type="project" value="UniProtKB-SubCell"/>
</dbReference>
<keyword evidence="10" id="KW-1185">Reference proteome</keyword>
<dbReference type="PANTHER" id="PTHR30572:SF18">
    <property type="entry name" value="ABC-TYPE MACROLIDE FAMILY EXPORT SYSTEM PERMEASE COMPONENT 2"/>
    <property type="match status" value="1"/>
</dbReference>
<dbReference type="OrthoDB" id="1451596at2"/>
<dbReference type="GO" id="GO:0022857">
    <property type="term" value="F:transmembrane transporter activity"/>
    <property type="evidence" value="ECO:0007669"/>
    <property type="project" value="TreeGrafter"/>
</dbReference>
<feature type="transmembrane region" description="Helical" evidence="6">
    <location>
        <begin position="21"/>
        <end position="42"/>
    </location>
</feature>
<proteinExistence type="predicted"/>
<feature type="transmembrane region" description="Helical" evidence="6">
    <location>
        <begin position="729"/>
        <end position="752"/>
    </location>
</feature>
<feature type="domain" description="MacB-like periplasmic core" evidence="8">
    <location>
        <begin position="441"/>
        <end position="641"/>
    </location>
</feature>
<accession>A0A4R8DU32</accession>
<feature type="transmembrane region" description="Helical" evidence="6">
    <location>
        <begin position="286"/>
        <end position="309"/>
    </location>
</feature>
<comment type="subcellular location">
    <subcellularLocation>
        <location evidence="1">Cell membrane</location>
        <topology evidence="1">Multi-pass membrane protein</topology>
    </subcellularLocation>
</comment>
<evidence type="ECO:0000259" key="7">
    <source>
        <dbReference type="Pfam" id="PF02687"/>
    </source>
</evidence>
<feature type="domain" description="MacB-like periplasmic core" evidence="8">
    <location>
        <begin position="20"/>
        <end position="248"/>
    </location>
</feature>
<evidence type="ECO:0000256" key="6">
    <source>
        <dbReference type="SAM" id="Phobius"/>
    </source>
</evidence>
<dbReference type="InterPro" id="IPR050250">
    <property type="entry name" value="Macrolide_Exporter_MacB"/>
</dbReference>
<evidence type="ECO:0000256" key="2">
    <source>
        <dbReference type="ARBA" id="ARBA00022475"/>
    </source>
</evidence>
<dbReference type="InterPro" id="IPR025857">
    <property type="entry name" value="MacB_PCD"/>
</dbReference>